<protein>
    <recommendedName>
        <fullName evidence="2">Type II secretion system protein H</fullName>
    </recommendedName>
    <alternativeName>
        <fullName evidence="10">General secretion pathway protein H</fullName>
    </alternativeName>
</protein>
<evidence type="ECO:0000256" key="1">
    <source>
        <dbReference type="ARBA" id="ARBA00004377"/>
    </source>
</evidence>
<evidence type="ECO:0000313" key="15">
    <source>
        <dbReference type="Proteomes" id="UP000243063"/>
    </source>
</evidence>
<feature type="region of interest" description="Disordered" evidence="11">
    <location>
        <begin position="154"/>
        <end position="187"/>
    </location>
</feature>
<dbReference type="EMBL" id="LT629780">
    <property type="protein sequence ID" value="SDT91975.1"/>
    <property type="molecule type" value="Genomic_DNA"/>
</dbReference>
<keyword evidence="8 12" id="KW-0472">Membrane</keyword>
<dbReference type="GO" id="GO:0015628">
    <property type="term" value="P:protein secretion by the type II secretion system"/>
    <property type="evidence" value="ECO:0007669"/>
    <property type="project" value="InterPro"/>
</dbReference>
<dbReference type="InterPro" id="IPR045584">
    <property type="entry name" value="Pilin-like"/>
</dbReference>
<keyword evidence="3" id="KW-1003">Cell membrane</keyword>
<evidence type="ECO:0000256" key="5">
    <source>
        <dbReference type="ARBA" id="ARBA00022519"/>
    </source>
</evidence>
<evidence type="ECO:0000256" key="2">
    <source>
        <dbReference type="ARBA" id="ARBA00021549"/>
    </source>
</evidence>
<reference evidence="15" key="1">
    <citation type="submission" date="2016-10" db="EMBL/GenBank/DDBJ databases">
        <authorList>
            <person name="Varghese N."/>
            <person name="Submissions S."/>
        </authorList>
    </citation>
    <scope>NUCLEOTIDE SEQUENCE [LARGE SCALE GENOMIC DNA]</scope>
    <source>
        <strain evidence="15">CCTCC 2012022</strain>
    </source>
</reference>
<organism evidence="14 15">
    <name type="scientific">Geopseudomonas guangdongensis</name>
    <dbReference type="NCBI Taxonomy" id="1245526"/>
    <lineage>
        <taxon>Bacteria</taxon>
        <taxon>Pseudomonadati</taxon>
        <taxon>Pseudomonadota</taxon>
        <taxon>Gammaproteobacteria</taxon>
        <taxon>Pseudomonadales</taxon>
        <taxon>Pseudomonadaceae</taxon>
        <taxon>Geopseudomonas</taxon>
    </lineage>
</organism>
<evidence type="ECO:0000256" key="9">
    <source>
        <dbReference type="ARBA" id="ARBA00025772"/>
    </source>
</evidence>
<dbReference type="Pfam" id="PF12019">
    <property type="entry name" value="GspH"/>
    <property type="match status" value="1"/>
</dbReference>
<dbReference type="AlphaFoldDB" id="A0A1H2EA45"/>
<evidence type="ECO:0000259" key="13">
    <source>
        <dbReference type="Pfam" id="PF12019"/>
    </source>
</evidence>
<keyword evidence="5" id="KW-0997">Cell inner membrane</keyword>
<feature type="domain" description="General secretion pathway GspH" evidence="13">
    <location>
        <begin position="47"/>
        <end position="163"/>
    </location>
</feature>
<dbReference type="STRING" id="1245526.SAMN05216580_0437"/>
<dbReference type="GO" id="GO:0005886">
    <property type="term" value="C:plasma membrane"/>
    <property type="evidence" value="ECO:0007669"/>
    <property type="project" value="UniProtKB-SubCell"/>
</dbReference>
<comment type="subcellular location">
    <subcellularLocation>
        <location evidence="1">Cell inner membrane</location>
        <topology evidence="1">Single-pass membrane protein</topology>
    </subcellularLocation>
</comment>
<evidence type="ECO:0000256" key="10">
    <source>
        <dbReference type="ARBA" id="ARBA00030775"/>
    </source>
</evidence>
<dbReference type="InterPro" id="IPR022346">
    <property type="entry name" value="T2SS_GspH"/>
</dbReference>
<comment type="similarity">
    <text evidence="9">Belongs to the GSP H family.</text>
</comment>
<evidence type="ECO:0000256" key="4">
    <source>
        <dbReference type="ARBA" id="ARBA00022481"/>
    </source>
</evidence>
<evidence type="ECO:0000256" key="12">
    <source>
        <dbReference type="SAM" id="Phobius"/>
    </source>
</evidence>
<dbReference type="GO" id="GO:0015627">
    <property type="term" value="C:type II protein secretion system complex"/>
    <property type="evidence" value="ECO:0007669"/>
    <property type="project" value="InterPro"/>
</dbReference>
<evidence type="ECO:0000313" key="14">
    <source>
        <dbReference type="EMBL" id="SDT91975.1"/>
    </source>
</evidence>
<keyword evidence="15" id="KW-1185">Reference proteome</keyword>
<accession>A0A1H2EA45</accession>
<dbReference type="RefSeq" id="WP_090216189.1">
    <property type="nucleotide sequence ID" value="NZ_LT629780.1"/>
</dbReference>
<proteinExistence type="inferred from homology"/>
<dbReference type="PROSITE" id="PS00409">
    <property type="entry name" value="PROKAR_NTER_METHYL"/>
    <property type="match status" value="1"/>
</dbReference>
<dbReference type="NCBIfam" id="TIGR02532">
    <property type="entry name" value="IV_pilin_GFxxxE"/>
    <property type="match status" value="1"/>
</dbReference>
<name>A0A1H2EA45_9GAMM</name>
<evidence type="ECO:0000256" key="6">
    <source>
        <dbReference type="ARBA" id="ARBA00022692"/>
    </source>
</evidence>
<dbReference type="InterPro" id="IPR012902">
    <property type="entry name" value="N_methyl_site"/>
</dbReference>
<dbReference type="Gene3D" id="3.30.700.10">
    <property type="entry name" value="Glycoprotein, Type 4 Pilin"/>
    <property type="match status" value="1"/>
</dbReference>
<keyword evidence="4" id="KW-0488">Methylation</keyword>
<feature type="transmembrane region" description="Helical" evidence="12">
    <location>
        <begin position="12"/>
        <end position="33"/>
    </location>
</feature>
<dbReference type="OrthoDB" id="6880007at2"/>
<keyword evidence="6 12" id="KW-0812">Transmembrane</keyword>
<sequence length="187" mass="20219">MTQRQYTRGFTLIELMVAIAVLAIAISTAVPAFTQTIRSTRMQASSDELFAFLLQARAQAVNERRTYQVRWQESAGLLDSALELAAAATPNTLAGRLGLADEDIDVRLFDAQGRSLPKLSGSHAQYHALQYRANGSVGSTVLLTLCRDDDPASGRLIRIQPSGSPTLYPPGKKGHGNDEDLTSCSEP</sequence>
<evidence type="ECO:0000256" key="7">
    <source>
        <dbReference type="ARBA" id="ARBA00022989"/>
    </source>
</evidence>
<dbReference type="Proteomes" id="UP000243063">
    <property type="component" value="Chromosome I"/>
</dbReference>
<dbReference type="SUPFAM" id="SSF54523">
    <property type="entry name" value="Pili subunits"/>
    <property type="match status" value="1"/>
</dbReference>
<keyword evidence="7 12" id="KW-1133">Transmembrane helix</keyword>
<dbReference type="Pfam" id="PF07963">
    <property type="entry name" value="N_methyl"/>
    <property type="match status" value="1"/>
</dbReference>
<evidence type="ECO:0000256" key="3">
    <source>
        <dbReference type="ARBA" id="ARBA00022475"/>
    </source>
</evidence>
<evidence type="ECO:0000256" key="8">
    <source>
        <dbReference type="ARBA" id="ARBA00023136"/>
    </source>
</evidence>
<gene>
    <name evidence="14" type="ORF">SAMN05216580_0437</name>
</gene>
<evidence type="ECO:0000256" key="11">
    <source>
        <dbReference type="SAM" id="MobiDB-lite"/>
    </source>
</evidence>